<dbReference type="OrthoDB" id="9769447at2"/>
<dbReference type="AlphaFoldDB" id="A0A161ZSE5"/>
<reference evidence="3 4" key="1">
    <citation type="submission" date="2016-04" db="EMBL/GenBank/DDBJ databases">
        <title>Draft genome sequence of Aeribacillus pallidus 8m3 from petroleum reservoir.</title>
        <authorList>
            <person name="Poltaraus A.B."/>
            <person name="Nazina T.N."/>
            <person name="Tourova T.P."/>
            <person name="Malakho S.M."/>
            <person name="Korshunova A.V."/>
            <person name="Sokolova D.S."/>
        </authorList>
    </citation>
    <scope>NUCLEOTIDE SEQUENCE [LARGE SCALE GENOMIC DNA]</scope>
    <source>
        <strain evidence="3 4">8m3</strain>
    </source>
</reference>
<dbReference type="SUPFAM" id="SSF89733">
    <property type="entry name" value="L-sulfolactate dehydrogenase-like"/>
    <property type="match status" value="1"/>
</dbReference>
<name>A0A161ZSE5_9BACI</name>
<evidence type="ECO:0000256" key="1">
    <source>
        <dbReference type="ARBA" id="ARBA00006056"/>
    </source>
</evidence>
<dbReference type="InterPro" id="IPR043144">
    <property type="entry name" value="Mal/L-sulf/L-lact_DH-like_ah"/>
</dbReference>
<dbReference type="Gene3D" id="3.30.1370.60">
    <property type="entry name" value="Hypothetical oxidoreductase yiak, domain 2"/>
    <property type="match status" value="1"/>
</dbReference>
<dbReference type="STRING" id="33936.AZI98_11335"/>
<accession>A0A161ZSE5</accession>
<dbReference type="GO" id="GO:0016491">
    <property type="term" value="F:oxidoreductase activity"/>
    <property type="evidence" value="ECO:0007669"/>
    <property type="project" value="UniProtKB-KW"/>
</dbReference>
<dbReference type="EMBL" id="LWBR01000034">
    <property type="protein sequence ID" value="KZN95937.1"/>
    <property type="molecule type" value="Genomic_DNA"/>
</dbReference>
<protein>
    <submittedName>
        <fullName evidence="3">Lactate dehydrogenase</fullName>
    </submittedName>
</protein>
<dbReference type="RefSeq" id="WP_063388401.1">
    <property type="nucleotide sequence ID" value="NZ_LWBR01000034.1"/>
</dbReference>
<dbReference type="PANTHER" id="PTHR11091">
    <property type="entry name" value="OXIDOREDUCTASE-RELATED"/>
    <property type="match status" value="1"/>
</dbReference>
<keyword evidence="4" id="KW-1185">Reference proteome</keyword>
<dbReference type="InterPro" id="IPR003767">
    <property type="entry name" value="Malate/L-lactate_DH-like"/>
</dbReference>
<evidence type="ECO:0000256" key="2">
    <source>
        <dbReference type="ARBA" id="ARBA00023002"/>
    </source>
</evidence>
<dbReference type="PANTHER" id="PTHR11091:SF0">
    <property type="entry name" value="MALATE DEHYDROGENASE"/>
    <property type="match status" value="1"/>
</dbReference>
<gene>
    <name evidence="3" type="ORF">AZI98_11335</name>
</gene>
<comment type="caution">
    <text evidence="3">The sequence shown here is derived from an EMBL/GenBank/DDBJ whole genome shotgun (WGS) entry which is preliminary data.</text>
</comment>
<dbReference type="Gene3D" id="1.10.1530.10">
    <property type="match status" value="1"/>
</dbReference>
<dbReference type="Pfam" id="PF02615">
    <property type="entry name" value="Ldh_2"/>
    <property type="match status" value="1"/>
</dbReference>
<organism evidence="3 4">
    <name type="scientific">Aeribacillus pallidus</name>
    <dbReference type="NCBI Taxonomy" id="33936"/>
    <lineage>
        <taxon>Bacteria</taxon>
        <taxon>Bacillati</taxon>
        <taxon>Bacillota</taxon>
        <taxon>Bacilli</taxon>
        <taxon>Bacillales</taxon>
        <taxon>Bacillaceae</taxon>
        <taxon>Aeribacillus</taxon>
    </lineage>
</organism>
<dbReference type="Proteomes" id="UP000076476">
    <property type="component" value="Unassembled WGS sequence"/>
</dbReference>
<comment type="similarity">
    <text evidence="1">Belongs to the LDH2/MDH2 oxidoreductase family.</text>
</comment>
<dbReference type="InterPro" id="IPR043143">
    <property type="entry name" value="Mal/L-sulf/L-lact_DH-like_NADP"/>
</dbReference>
<dbReference type="InterPro" id="IPR036111">
    <property type="entry name" value="Mal/L-sulfo/L-lacto_DH-like_sf"/>
</dbReference>
<proteinExistence type="inferred from homology"/>
<keyword evidence="2" id="KW-0560">Oxidoreductase</keyword>
<evidence type="ECO:0000313" key="4">
    <source>
        <dbReference type="Proteomes" id="UP000076476"/>
    </source>
</evidence>
<sequence length="353" mass="38360">MTVYDAKALKKFVEDVLVKQNVKKENAEVVADSLIRADLEGITSHGISRLPIYSKRLKEGRINPTPSIKIQKKGLSILTVDGDNGLGQIASYYGIKEGIKTARETGVAAIAIRKSNHFGCASYYCKAACDENLAAIVMTNSPPGIPPWGGKKAFFGTNPIAFGFPVKNGPDVIIDMSASVVARGKIIEAAKEGKAIPKGWAIDQRGNDTEDPAAALNGAVLPSGGVKGYGWALAVEILTGILTGAAYGPYVENIYDDNGQIANVGHFFILIDIEKFMPVDQFTSLLQKMLLEMKAVPKKEEVHTILYPGERREQSYIHKLHCGIHLSQEVEKDLVQLANQLHLEFPTTGDHYV</sequence>
<evidence type="ECO:0000313" key="3">
    <source>
        <dbReference type="EMBL" id="KZN95937.1"/>
    </source>
</evidence>